<dbReference type="GO" id="GO:0008422">
    <property type="term" value="F:beta-glucosidase activity"/>
    <property type="evidence" value="ECO:0007669"/>
    <property type="project" value="TreeGrafter"/>
</dbReference>
<name>A0A3D0WCE1_9SPHN</name>
<dbReference type="Pfam" id="PF00232">
    <property type="entry name" value="Glyco_hydro_1"/>
    <property type="match status" value="2"/>
</dbReference>
<comment type="similarity">
    <text evidence="1 4">Belongs to the glycosyl hydrolase 1 family.</text>
</comment>
<evidence type="ECO:0000256" key="2">
    <source>
        <dbReference type="ARBA" id="ARBA00022801"/>
    </source>
</evidence>
<keyword evidence="2" id="KW-0378">Hydrolase</keyword>
<dbReference type="GO" id="GO:0005975">
    <property type="term" value="P:carbohydrate metabolic process"/>
    <property type="evidence" value="ECO:0007669"/>
    <property type="project" value="InterPro"/>
</dbReference>
<accession>A0A3D0WCE1</accession>
<dbReference type="SUPFAM" id="SSF51445">
    <property type="entry name" value="(Trans)glycosidases"/>
    <property type="match status" value="1"/>
</dbReference>
<dbReference type="PANTHER" id="PTHR10353:SF36">
    <property type="entry name" value="LP05116P"/>
    <property type="match status" value="1"/>
</dbReference>
<evidence type="ECO:0000256" key="1">
    <source>
        <dbReference type="ARBA" id="ARBA00010838"/>
    </source>
</evidence>
<dbReference type="PANTHER" id="PTHR10353">
    <property type="entry name" value="GLYCOSYL HYDROLASE"/>
    <property type="match status" value="1"/>
</dbReference>
<dbReference type="PRINTS" id="PR00131">
    <property type="entry name" value="GLHYDRLASE1"/>
</dbReference>
<reference evidence="6 7" key="1">
    <citation type="journal article" date="2018" name="Nat. Biotechnol.">
        <title>A standardized bacterial taxonomy based on genome phylogeny substantially revises the tree of life.</title>
        <authorList>
            <person name="Parks D.H."/>
            <person name="Chuvochina M."/>
            <person name="Waite D.W."/>
            <person name="Rinke C."/>
            <person name="Skarshewski A."/>
            <person name="Chaumeil P.A."/>
            <person name="Hugenholtz P."/>
        </authorList>
    </citation>
    <scope>NUCLEOTIDE SEQUENCE [LARGE SCALE GENOMIC DNA]</scope>
    <source>
        <strain evidence="6">UBA9015</strain>
    </source>
</reference>
<evidence type="ECO:0000256" key="3">
    <source>
        <dbReference type="ARBA" id="ARBA00023295"/>
    </source>
</evidence>
<dbReference type="AlphaFoldDB" id="A0A3D0WCE1"/>
<dbReference type="Gene3D" id="3.20.20.80">
    <property type="entry name" value="Glycosidases"/>
    <property type="match status" value="1"/>
</dbReference>
<evidence type="ECO:0000256" key="4">
    <source>
        <dbReference type="RuleBase" id="RU003690"/>
    </source>
</evidence>
<gene>
    <name evidence="6" type="ORF">DEP91_09620</name>
</gene>
<comment type="caution">
    <text evidence="6">The sequence shown here is derived from an EMBL/GenBank/DDBJ whole genome shotgun (WGS) entry which is preliminary data.</text>
</comment>
<evidence type="ECO:0000313" key="7">
    <source>
        <dbReference type="Proteomes" id="UP000262699"/>
    </source>
</evidence>
<organism evidence="6 7">
    <name type="scientific">Sphingomonas bacterium</name>
    <dbReference type="NCBI Taxonomy" id="1895847"/>
    <lineage>
        <taxon>Bacteria</taxon>
        <taxon>Pseudomonadati</taxon>
        <taxon>Pseudomonadota</taxon>
        <taxon>Alphaproteobacteria</taxon>
        <taxon>Sphingomonadales</taxon>
        <taxon>Sphingomonadaceae</taxon>
        <taxon>Sphingomonas</taxon>
    </lineage>
</organism>
<feature type="chain" id="PRO_5017691564" evidence="5">
    <location>
        <begin position="26"/>
        <end position="435"/>
    </location>
</feature>
<dbReference type="Proteomes" id="UP000262699">
    <property type="component" value="Unassembled WGS sequence"/>
</dbReference>
<dbReference type="InterPro" id="IPR001360">
    <property type="entry name" value="Glyco_hydro_1"/>
</dbReference>
<dbReference type="InterPro" id="IPR017853">
    <property type="entry name" value="GH"/>
</dbReference>
<dbReference type="PROSITE" id="PS51318">
    <property type="entry name" value="TAT"/>
    <property type="match status" value="1"/>
</dbReference>
<dbReference type="EMBL" id="DOYJ01000264">
    <property type="protein sequence ID" value="HCB76415.1"/>
    <property type="molecule type" value="Genomic_DNA"/>
</dbReference>
<keyword evidence="5" id="KW-0732">Signal</keyword>
<proteinExistence type="inferred from homology"/>
<evidence type="ECO:0000313" key="6">
    <source>
        <dbReference type="EMBL" id="HCB76415.1"/>
    </source>
</evidence>
<dbReference type="InterPro" id="IPR006311">
    <property type="entry name" value="TAT_signal"/>
</dbReference>
<feature type="signal peptide" evidence="5">
    <location>
        <begin position="1"/>
        <end position="25"/>
    </location>
</feature>
<evidence type="ECO:0000256" key="5">
    <source>
        <dbReference type="SAM" id="SignalP"/>
    </source>
</evidence>
<protein>
    <submittedName>
        <fullName evidence="6">Beta-glucosidase</fullName>
    </submittedName>
</protein>
<keyword evidence="3" id="KW-0326">Glycosidase</keyword>
<sequence>MTIDRRTMLAGGLGAAALAAAPVRAAPAARFPRGFLWGAATAGHQVEGNNVNSDVWLLEHVEPTIFREKSGDACNSFALWETDLDLVKGLGLNSYRFSLEWARIEPEAGQFSIAMLDHYKAMIDGCRARGLNPLVTFSHYTTPRWFAARGGWLNEEAPALFARFCDRAMRHLGAGISHAMTFNEPNIVPVLDVVLPPQVQPAIGAMLDSAARSLGVKELALGNSTKQADIPRLTTALLAAHRLGHQAIKAVRGNLPVGLTIAIFDDQAVGAPDMRDAMRKRLYGPWLEVARGDDFIGIQNYERVRWGPSGRLPPPKGAVLTQGGGEVYAPSVANAARYAYEQARVPVIVTEHGVSATDDRIRVDLIRGALKELQRAIAEGVPVQGYVHWSLIDNYEWVSGYKFKHGLFAFDPATFKRTAKPSAGVLGAIARANAA</sequence>